<accession>A0A919EJT2</accession>
<gene>
    <name evidence="1" type="ORF">GCM10017161_14330</name>
</gene>
<reference evidence="1" key="1">
    <citation type="journal article" date="2014" name="Int. J. Syst. Evol. Microbiol.">
        <title>Complete genome sequence of Corynebacterium casei LMG S-19264T (=DSM 44701T), isolated from a smear-ripened cheese.</title>
        <authorList>
            <consortium name="US DOE Joint Genome Institute (JGI-PGF)"/>
            <person name="Walter F."/>
            <person name="Albersmeier A."/>
            <person name="Kalinowski J."/>
            <person name="Ruckert C."/>
        </authorList>
    </citation>
    <scope>NUCLEOTIDE SEQUENCE</scope>
    <source>
        <strain evidence="1">KCTC 42731</strain>
    </source>
</reference>
<evidence type="ECO:0008006" key="3">
    <source>
        <dbReference type="Google" id="ProtNLM"/>
    </source>
</evidence>
<evidence type="ECO:0000313" key="2">
    <source>
        <dbReference type="Proteomes" id="UP000623842"/>
    </source>
</evidence>
<dbReference type="AlphaFoldDB" id="A0A919EJT2"/>
<protein>
    <recommendedName>
        <fullName evidence="3">Glycosyltransferase family 4 protein</fullName>
    </recommendedName>
</protein>
<organism evidence="1 2">
    <name type="scientific">Thalassotalea marina</name>
    <dbReference type="NCBI Taxonomy" id="1673741"/>
    <lineage>
        <taxon>Bacteria</taxon>
        <taxon>Pseudomonadati</taxon>
        <taxon>Pseudomonadota</taxon>
        <taxon>Gammaproteobacteria</taxon>
        <taxon>Alteromonadales</taxon>
        <taxon>Colwelliaceae</taxon>
        <taxon>Thalassotalea</taxon>
    </lineage>
</organism>
<proteinExistence type="predicted"/>
<dbReference type="EMBL" id="BNCK01000003">
    <property type="protein sequence ID" value="GHF87817.1"/>
    <property type="molecule type" value="Genomic_DNA"/>
</dbReference>
<name>A0A919EJT2_9GAMM</name>
<dbReference type="Pfam" id="PF13692">
    <property type="entry name" value="Glyco_trans_1_4"/>
    <property type="match status" value="1"/>
</dbReference>
<dbReference type="Gene3D" id="3.40.50.2000">
    <property type="entry name" value="Glycogen Phosphorylase B"/>
    <property type="match status" value="2"/>
</dbReference>
<sequence length="306" mass="34433">MKQGKLALLMLGRLPPPIGGVTISVENLFLALVSRKVEVGFLFSGLTRRYDIAHIHAYDAKKRFLLAVLAKIFAKRVVFTIHGMHFDENNWFNRQTLKLSDGAVILNDNILIQAPSLKTLPLLKVSSLLQEGLNHNTSNTCLLPKVKEKPRLLLYAQHGNSFSGQPIYGVPFVLSVLPQLVECYQLVVVDLSHAYPEFSQFASTEVIHITSAVDFKQLLTEVDVYLRPTSKDGDSVAIREAAMFNVPVVASDVVERADGVMTYRYLDGNDFLQKIDDALHLETVQYHQQLSSVEQYLTFYQTLLNR</sequence>
<dbReference type="SUPFAM" id="SSF53756">
    <property type="entry name" value="UDP-Glycosyltransferase/glycogen phosphorylase"/>
    <property type="match status" value="1"/>
</dbReference>
<evidence type="ECO:0000313" key="1">
    <source>
        <dbReference type="EMBL" id="GHF87817.1"/>
    </source>
</evidence>
<comment type="caution">
    <text evidence="1">The sequence shown here is derived from an EMBL/GenBank/DDBJ whole genome shotgun (WGS) entry which is preliminary data.</text>
</comment>
<keyword evidence="2" id="KW-1185">Reference proteome</keyword>
<reference evidence="1" key="2">
    <citation type="submission" date="2020-09" db="EMBL/GenBank/DDBJ databases">
        <authorList>
            <person name="Sun Q."/>
            <person name="Kim S."/>
        </authorList>
    </citation>
    <scope>NUCLEOTIDE SEQUENCE</scope>
    <source>
        <strain evidence="1">KCTC 42731</strain>
    </source>
</reference>
<dbReference type="Proteomes" id="UP000623842">
    <property type="component" value="Unassembled WGS sequence"/>
</dbReference>
<dbReference type="RefSeq" id="WP_189768694.1">
    <property type="nucleotide sequence ID" value="NZ_BNCK01000003.1"/>
</dbReference>